<organism evidence="1 2">
    <name type="scientific">Curvularia kusanoi</name>
    <name type="common">Cochliobolus kusanoi</name>
    <dbReference type="NCBI Taxonomy" id="90978"/>
    <lineage>
        <taxon>Eukaryota</taxon>
        <taxon>Fungi</taxon>
        <taxon>Dikarya</taxon>
        <taxon>Ascomycota</taxon>
        <taxon>Pezizomycotina</taxon>
        <taxon>Dothideomycetes</taxon>
        <taxon>Pleosporomycetidae</taxon>
        <taxon>Pleosporales</taxon>
        <taxon>Pleosporineae</taxon>
        <taxon>Pleosporaceae</taxon>
        <taxon>Curvularia</taxon>
    </lineage>
</organism>
<accession>A0A9P4T8H4</accession>
<keyword evidence="2" id="KW-1185">Reference proteome</keyword>
<gene>
    <name evidence="1" type="ORF">E8E13_004536</name>
</gene>
<protein>
    <submittedName>
        <fullName evidence="1">Uncharacterized protein</fullName>
    </submittedName>
</protein>
<dbReference type="Proteomes" id="UP000801428">
    <property type="component" value="Unassembled WGS sequence"/>
</dbReference>
<name>A0A9P4T8H4_CURKU</name>
<dbReference type="AlphaFoldDB" id="A0A9P4T8H4"/>
<evidence type="ECO:0000313" key="2">
    <source>
        <dbReference type="Proteomes" id="UP000801428"/>
    </source>
</evidence>
<sequence>MVDLDQPSSPLSLTCSAYTIALKLSNRISLRLSNTIKPSHYEASHLRMPLQASTITHLRRAWSSTPTPLSTFAYAFDTSHTYTHILAILGMLAGCHMVQKDEDRFGA</sequence>
<dbReference type="EMBL" id="SWKU01000023">
    <property type="protein sequence ID" value="KAF2997376.1"/>
    <property type="molecule type" value="Genomic_DNA"/>
</dbReference>
<evidence type="ECO:0000313" key="1">
    <source>
        <dbReference type="EMBL" id="KAF2997376.1"/>
    </source>
</evidence>
<proteinExistence type="predicted"/>
<comment type="caution">
    <text evidence="1">The sequence shown here is derived from an EMBL/GenBank/DDBJ whole genome shotgun (WGS) entry which is preliminary data.</text>
</comment>
<reference evidence="1" key="1">
    <citation type="submission" date="2019-04" db="EMBL/GenBank/DDBJ databases">
        <title>Sequencing of skin fungus with MAO and IRED activity.</title>
        <authorList>
            <person name="Marsaioli A.J."/>
            <person name="Bonatto J.M.C."/>
            <person name="Reis Junior O."/>
        </authorList>
    </citation>
    <scope>NUCLEOTIDE SEQUENCE</scope>
    <source>
        <strain evidence="1">30M1</strain>
    </source>
</reference>